<feature type="region of interest" description="Disordered" evidence="2">
    <location>
        <begin position="900"/>
        <end position="929"/>
    </location>
</feature>
<dbReference type="Proteomes" id="UP000269721">
    <property type="component" value="Unassembled WGS sequence"/>
</dbReference>
<keyword evidence="4" id="KW-1185">Reference proteome</keyword>
<evidence type="ECO:0008006" key="5">
    <source>
        <dbReference type="Google" id="ProtNLM"/>
    </source>
</evidence>
<feature type="compositionally biased region" description="Polar residues" evidence="2">
    <location>
        <begin position="920"/>
        <end position="929"/>
    </location>
</feature>
<evidence type="ECO:0000313" key="4">
    <source>
        <dbReference type="Proteomes" id="UP000269721"/>
    </source>
</evidence>
<feature type="region of interest" description="Disordered" evidence="2">
    <location>
        <begin position="1172"/>
        <end position="1220"/>
    </location>
</feature>
<feature type="compositionally biased region" description="Low complexity" evidence="2">
    <location>
        <begin position="703"/>
        <end position="714"/>
    </location>
</feature>
<dbReference type="EMBL" id="KZ993811">
    <property type="protein sequence ID" value="RKO94833.1"/>
    <property type="molecule type" value="Genomic_DNA"/>
</dbReference>
<proteinExistence type="predicted"/>
<accession>A0A4P9WRM6</accession>
<dbReference type="InterPro" id="IPR032675">
    <property type="entry name" value="LRR_dom_sf"/>
</dbReference>
<name>A0A4P9WRM6_9FUNG</name>
<feature type="region of interest" description="Disordered" evidence="2">
    <location>
        <begin position="684"/>
        <end position="714"/>
    </location>
</feature>
<evidence type="ECO:0000256" key="2">
    <source>
        <dbReference type="SAM" id="MobiDB-lite"/>
    </source>
</evidence>
<feature type="coiled-coil region" evidence="1">
    <location>
        <begin position="957"/>
        <end position="1001"/>
    </location>
</feature>
<reference evidence="4" key="1">
    <citation type="journal article" date="2018" name="Nat. Microbiol.">
        <title>Leveraging single-cell genomics to expand the fungal tree of life.</title>
        <authorList>
            <person name="Ahrendt S.R."/>
            <person name="Quandt C.A."/>
            <person name="Ciobanu D."/>
            <person name="Clum A."/>
            <person name="Salamov A."/>
            <person name="Andreopoulos B."/>
            <person name="Cheng J.F."/>
            <person name="Woyke T."/>
            <person name="Pelin A."/>
            <person name="Henrissat B."/>
            <person name="Reynolds N.K."/>
            <person name="Benny G.L."/>
            <person name="Smith M.E."/>
            <person name="James T.Y."/>
            <person name="Grigoriev I.V."/>
        </authorList>
    </citation>
    <scope>NUCLEOTIDE SEQUENCE [LARGE SCALE GENOMIC DNA]</scope>
</reference>
<feature type="compositionally biased region" description="Basic and acidic residues" evidence="2">
    <location>
        <begin position="1172"/>
        <end position="1211"/>
    </location>
</feature>
<protein>
    <recommendedName>
        <fullName evidence="5">C3H1-type domain-containing protein</fullName>
    </recommendedName>
</protein>
<gene>
    <name evidence="3" type="ORF">BDK51DRAFT_27778</name>
</gene>
<evidence type="ECO:0000313" key="3">
    <source>
        <dbReference type="EMBL" id="RKO94833.1"/>
    </source>
</evidence>
<dbReference type="Gene3D" id="3.80.10.10">
    <property type="entry name" value="Ribonuclease Inhibitor"/>
    <property type="match status" value="1"/>
</dbReference>
<sequence length="1385" mass="151767">MAKGHRKMSLWQDGTRWSQTSVDTGMVLNSEWGCSLPFLDDPSLQLLNASTTPIQRGPPDVVVMFDVMHMPVIEVAVSALATVEQESGGLEPRLQLARALCARLSRWAATGMRSWTPSISSRVVGSRRSIGSALRIDSTEEETDWQLPVDGEGDNFESLEKRRGGAAGSLGMVDAFIARWALGGCLARSAQLSVTVGAGRPKGAALPSDVSIELFAYNHDRKTLFAVSVVSQQWSAPACAALLQLFNLRRQEQTVAFALVAMMRKHRLGDDYTRSSRSESLKYPELGYQLQVLALLSIPSSSTSASSGSTGHIDMSILAPLLTACPQLASFDLSDAFLSDNLRLPEQQWVAVERVIIARRFECLKLQENAVSNAGFQALAHMRDGGAKLRTWNASGFEYLSLVAIGAWPNLSNLTVGLANDTAGCALWLEEELFCHHLGPKLSLSAESLQPNPGELSILIELLNHRPLAALDLGLPTSLCSVQDFISLLRYCGSCLQSLSIRRGGWALDEYVEILAQHSPDLHGLDITYSSDSPRSQMPFPLLDMLTAGCKKLTVAARRFRFLNPELFTLARRSPEFIMSPSSPPRRLLDTLKTTCKRLRVVYPLLTGPVTIAKTCCVREFTQVFAAGAGSLAFTDPSLLLRSSDDAIESPPVWDGEQKGIGYLMGNVSLLNCDTSILEGESTSGDCAGPAAHSENVNGVDGPSSRSASTPPARKLPPSLFFKFFKFLPSYPRQQNMPNRNMPVESKNEVFSREWRPINKAAYQERSIYGLCPSKLRIGKECDQKQDCAFSHDLRLPNKLEMPSARFCPRIAARLECAGCNLWHCKVNVAPCEAFARTGLCLSKQQGRCPYYHFVNEMRAARPMAPLAMADTLRGERAALSLGLSIPHATTSIEERVPRPPKLYRSAPSASADGAAETSPGFSSACADSTTGRMGTDVMRAHELDFARDQMVAGAELMGLATANDEARSKLREWKENRELRRELEAAMAAAAESIDILEKKITRTVDIIQHNATIHDAVIEDCEKLTITSVHIQSELGESQTENDGLRKDLASSRATMAASADSIEIFETTILNTIKIVHENNTIHDAVAAENLRYDLASARMTMAAAADSIDILEKKVMDTADMIHYNASVHDALVDEYSKLTTANSHTQERAQQMQDGERSIEVRVGVHAEDDGRRRRIDRDPREKVGARDHGHLRRVDQDPREEDLVRPKLSTTTTPSTVQFEGKYAELKSTNDHTLTELSECEKENEELRDGNRSCECILLGLPHRHPRLRPAAAPSPGRRSLGTRLRHFLHVAPPIPDSAEASTATVTPRASTTRVPNLADQIVRSGESDGIARAPCIVGQGATVRRAFKNEWPKNEWPKITGRAAGADETVQVAVPAAT</sequence>
<evidence type="ECO:0000256" key="1">
    <source>
        <dbReference type="SAM" id="Coils"/>
    </source>
</evidence>
<keyword evidence="1" id="KW-0175">Coiled coil</keyword>
<organism evidence="3 4">
    <name type="scientific">Blyttiomyces helicus</name>
    <dbReference type="NCBI Taxonomy" id="388810"/>
    <lineage>
        <taxon>Eukaryota</taxon>
        <taxon>Fungi</taxon>
        <taxon>Fungi incertae sedis</taxon>
        <taxon>Chytridiomycota</taxon>
        <taxon>Chytridiomycota incertae sedis</taxon>
        <taxon>Chytridiomycetes</taxon>
        <taxon>Chytridiomycetes incertae sedis</taxon>
        <taxon>Blyttiomyces</taxon>
    </lineage>
</organism>